<organism evidence="5 6">
    <name type="scientific">Sinisalibacter aestuarii</name>
    <dbReference type="NCBI Taxonomy" id="2949426"/>
    <lineage>
        <taxon>Bacteria</taxon>
        <taxon>Pseudomonadati</taxon>
        <taxon>Pseudomonadota</taxon>
        <taxon>Alphaproteobacteria</taxon>
        <taxon>Rhodobacterales</taxon>
        <taxon>Roseobacteraceae</taxon>
        <taxon>Sinisalibacter</taxon>
    </lineage>
</organism>
<comment type="function">
    <text evidence="4">Nucleoside triphosphate pyrophosphatase. May have a dual role in cell division arrest and in preventing the incorporation of modified nucleotides into cellular nucleic acids.</text>
</comment>
<name>A0ABQ5LP81_9RHOB</name>
<gene>
    <name evidence="5" type="ORF">STA1M1_03170</name>
</gene>
<dbReference type="PANTHER" id="PTHR43213">
    <property type="entry name" value="BIFUNCTIONAL DTTP/UTP PYROPHOSPHATASE/METHYLTRANSFERASE PROTEIN-RELATED"/>
    <property type="match status" value="1"/>
</dbReference>
<dbReference type="CDD" id="cd00555">
    <property type="entry name" value="Maf"/>
    <property type="match status" value="1"/>
</dbReference>
<dbReference type="PANTHER" id="PTHR43213:SF5">
    <property type="entry name" value="BIFUNCTIONAL DTTP_UTP PYROPHOSPHATASE_METHYLTRANSFERASE PROTEIN-RELATED"/>
    <property type="match status" value="1"/>
</dbReference>
<dbReference type="InterPro" id="IPR003697">
    <property type="entry name" value="Maf-like"/>
</dbReference>
<feature type="active site" description="Proton acceptor" evidence="4">
    <location>
        <position position="76"/>
    </location>
</feature>
<dbReference type="HAMAP" id="MF_00528">
    <property type="entry name" value="Maf"/>
    <property type="match status" value="1"/>
</dbReference>
<evidence type="ECO:0000313" key="5">
    <source>
        <dbReference type="EMBL" id="GKY86448.1"/>
    </source>
</evidence>
<dbReference type="Pfam" id="PF02545">
    <property type="entry name" value="Maf"/>
    <property type="match status" value="1"/>
</dbReference>
<keyword evidence="6" id="KW-1185">Reference proteome</keyword>
<dbReference type="Gene3D" id="3.90.950.10">
    <property type="match status" value="1"/>
</dbReference>
<comment type="subcellular location">
    <subcellularLocation>
        <location evidence="4">Cytoplasm</location>
    </subcellularLocation>
</comment>
<evidence type="ECO:0000313" key="6">
    <source>
        <dbReference type="Proteomes" id="UP001144205"/>
    </source>
</evidence>
<evidence type="ECO:0000256" key="2">
    <source>
        <dbReference type="ARBA" id="ARBA00022801"/>
    </source>
</evidence>
<comment type="similarity">
    <text evidence="4">Belongs to the Maf family.</text>
</comment>
<evidence type="ECO:0000256" key="4">
    <source>
        <dbReference type="HAMAP-Rule" id="MF_00528"/>
    </source>
</evidence>
<reference evidence="5" key="1">
    <citation type="journal article" date="2023" name="Int. J. Syst. Evol. Microbiol.">
        <title>Sinisalibacter aestuarii sp. nov., isolated from estuarine sediment of the Arakawa River.</title>
        <authorList>
            <person name="Arafat S.T."/>
            <person name="Hirano S."/>
            <person name="Sato A."/>
            <person name="Takeuchi K."/>
            <person name="Yasuda T."/>
            <person name="Terahara T."/>
            <person name="Hamada M."/>
            <person name="Kobayashi T."/>
        </authorList>
    </citation>
    <scope>NUCLEOTIDE SEQUENCE</scope>
    <source>
        <strain evidence="5">B-399</strain>
    </source>
</reference>
<evidence type="ECO:0000256" key="1">
    <source>
        <dbReference type="ARBA" id="ARBA00001968"/>
    </source>
</evidence>
<accession>A0ABQ5LP81</accession>
<keyword evidence="4" id="KW-0963">Cytoplasm</keyword>
<protein>
    <recommendedName>
        <fullName evidence="4">Nucleoside triphosphate pyrophosphatase</fullName>
        <ecNumber evidence="4">3.6.1.9</ecNumber>
    </recommendedName>
    <alternativeName>
        <fullName evidence="4">Nucleotide pyrophosphatase</fullName>
        <shortName evidence="4">Nucleotide PPase</shortName>
    </alternativeName>
</protein>
<comment type="catalytic activity">
    <reaction evidence="4">
        <text>a ribonucleoside 5'-triphosphate + H2O = a ribonucleoside 5'-phosphate + diphosphate + H(+)</text>
        <dbReference type="Rhea" id="RHEA:23996"/>
        <dbReference type="ChEBI" id="CHEBI:15377"/>
        <dbReference type="ChEBI" id="CHEBI:15378"/>
        <dbReference type="ChEBI" id="CHEBI:33019"/>
        <dbReference type="ChEBI" id="CHEBI:58043"/>
        <dbReference type="ChEBI" id="CHEBI:61557"/>
        <dbReference type="EC" id="3.6.1.9"/>
    </reaction>
</comment>
<evidence type="ECO:0000256" key="3">
    <source>
        <dbReference type="ARBA" id="ARBA00023080"/>
    </source>
</evidence>
<comment type="cofactor">
    <cofactor evidence="1 4">
        <name>a divalent metal cation</name>
        <dbReference type="ChEBI" id="CHEBI:60240"/>
    </cofactor>
</comment>
<comment type="catalytic activity">
    <reaction evidence="4">
        <text>a 2'-deoxyribonucleoside 5'-triphosphate + H2O = a 2'-deoxyribonucleoside 5'-phosphate + diphosphate + H(+)</text>
        <dbReference type="Rhea" id="RHEA:44644"/>
        <dbReference type="ChEBI" id="CHEBI:15377"/>
        <dbReference type="ChEBI" id="CHEBI:15378"/>
        <dbReference type="ChEBI" id="CHEBI:33019"/>
        <dbReference type="ChEBI" id="CHEBI:61560"/>
        <dbReference type="ChEBI" id="CHEBI:65317"/>
        <dbReference type="EC" id="3.6.1.9"/>
    </reaction>
</comment>
<dbReference type="SUPFAM" id="SSF52972">
    <property type="entry name" value="ITPase-like"/>
    <property type="match status" value="1"/>
</dbReference>
<keyword evidence="3 4" id="KW-0546">Nucleotide metabolism</keyword>
<comment type="caution">
    <text evidence="5">The sequence shown here is derived from an EMBL/GenBank/DDBJ whole genome shotgun (WGS) entry which is preliminary data.</text>
</comment>
<proteinExistence type="inferred from homology"/>
<dbReference type="RefSeq" id="WP_281840415.1">
    <property type="nucleotide sequence ID" value="NZ_BROH01000001.1"/>
</dbReference>
<keyword evidence="2 4" id="KW-0378">Hydrolase</keyword>
<dbReference type="Proteomes" id="UP001144205">
    <property type="component" value="Unassembled WGS sequence"/>
</dbReference>
<sequence>MSKRFILASGSQIRAALLRNAGLEIEVIPARIDEDAIRVSLEAEEATPRDVADALAEYKARRVSNANPEAIVLGCDQVAELAGDILSKPQSEGEARDQLAALSGQTHRLLSAAVIYEHGEPVWRHVGVVRLTMRDLSAGYIDDYVARNWDSIRHAVGAYKLEEEGVRLFSLIDGDYFHVLGLPLTELLSYLIVKGHVRI</sequence>
<dbReference type="EC" id="3.6.1.9" evidence="4"/>
<dbReference type="PIRSF" id="PIRSF006305">
    <property type="entry name" value="Maf"/>
    <property type="match status" value="1"/>
</dbReference>
<comment type="caution">
    <text evidence="4">Lacks conserved residue(s) required for the propagation of feature annotation.</text>
</comment>
<dbReference type="InterPro" id="IPR029001">
    <property type="entry name" value="ITPase-like_fam"/>
</dbReference>
<dbReference type="EMBL" id="BROH01000001">
    <property type="protein sequence ID" value="GKY86448.1"/>
    <property type="molecule type" value="Genomic_DNA"/>
</dbReference>